<reference evidence="3 4" key="1">
    <citation type="journal article" date="2020" name="Microbiol. Resour. Announc.">
        <title>Complete genome sequence of Pseudomonas otitidis strain MrB4, isolated from Lake Biwa in Japan.</title>
        <authorList>
            <person name="Miyazaki K."/>
            <person name="Hase E."/>
            <person name="Maruya T."/>
        </authorList>
    </citation>
    <scope>NUCLEOTIDE SEQUENCE [LARGE SCALE GENOMIC DNA]</scope>
    <source>
        <strain evidence="3 4">MrB4</strain>
    </source>
</reference>
<dbReference type="KEGG" id="poj:PtoMrB4_45110"/>
<evidence type="ECO:0000313" key="4">
    <source>
        <dbReference type="Proteomes" id="UP000501237"/>
    </source>
</evidence>
<protein>
    <recommendedName>
        <fullName evidence="2">SGNH hydrolase-type esterase domain-containing protein</fullName>
    </recommendedName>
</protein>
<evidence type="ECO:0000259" key="2">
    <source>
        <dbReference type="Pfam" id="PF13472"/>
    </source>
</evidence>
<dbReference type="InterPro" id="IPR036514">
    <property type="entry name" value="SGNH_hydro_sf"/>
</dbReference>
<dbReference type="CDD" id="cd01836">
    <property type="entry name" value="FeeA_FeeB_like"/>
    <property type="match status" value="1"/>
</dbReference>
<feature type="transmembrane region" description="Helical" evidence="1">
    <location>
        <begin position="6"/>
        <end position="25"/>
    </location>
</feature>
<dbReference type="InterPro" id="IPR051532">
    <property type="entry name" value="Ester_Hydrolysis_Enzymes"/>
</dbReference>
<dbReference type="InterPro" id="IPR013830">
    <property type="entry name" value="SGNH_hydro"/>
</dbReference>
<proteinExistence type="predicted"/>
<keyword evidence="1" id="KW-0812">Transmembrane</keyword>
<dbReference type="Proteomes" id="UP000501237">
    <property type="component" value="Chromosome"/>
</dbReference>
<dbReference type="Gene3D" id="3.40.50.1110">
    <property type="entry name" value="SGNH hydrolase"/>
    <property type="match status" value="1"/>
</dbReference>
<dbReference type="GO" id="GO:0004622">
    <property type="term" value="F:phosphatidylcholine lysophospholipase activity"/>
    <property type="evidence" value="ECO:0007669"/>
    <property type="project" value="TreeGrafter"/>
</dbReference>
<dbReference type="AlphaFoldDB" id="A0A679GX66"/>
<keyword evidence="1" id="KW-1133">Transmembrane helix</keyword>
<feature type="domain" description="SGNH hydrolase-type esterase" evidence="2">
    <location>
        <begin position="58"/>
        <end position="227"/>
    </location>
</feature>
<accession>A0A679GX66</accession>
<dbReference type="PANTHER" id="PTHR30383:SF24">
    <property type="entry name" value="THIOESTERASE 1_PROTEASE 1_LYSOPHOSPHOLIPASE L1"/>
    <property type="match status" value="1"/>
</dbReference>
<organism evidence="3 4">
    <name type="scientific">Metapseudomonas otitidis</name>
    <dbReference type="NCBI Taxonomy" id="319939"/>
    <lineage>
        <taxon>Bacteria</taxon>
        <taxon>Pseudomonadati</taxon>
        <taxon>Pseudomonadota</taxon>
        <taxon>Gammaproteobacteria</taxon>
        <taxon>Pseudomonadales</taxon>
        <taxon>Pseudomonadaceae</taxon>
        <taxon>Metapseudomonas</taxon>
    </lineage>
</organism>
<sequence length="253" mass="27304">MSRWAGALWWASAITLMPLMLPLALHTRRTALRLPPAAGPEQGVAGAGFAGEPLRLLVIGESTVAGVGVDLLERALPGQLANALSRRLERPVAWRACGENGITAVEACERLLPQVVDEAPDLVVMAFGVNDTTHFTSRSRWRQALEGLGRPFLQRGACVAFSAVPPLGHFRALPWPLRLLLGWRARLMDRVLAETTSPMGALHCTATLAMRSDYLAIDGYHPSELGCEIWAGLLADRLWLEMVPQPPLAAAAG</sequence>
<keyword evidence="1" id="KW-0472">Membrane</keyword>
<dbReference type="Pfam" id="PF13472">
    <property type="entry name" value="Lipase_GDSL_2"/>
    <property type="match status" value="1"/>
</dbReference>
<gene>
    <name evidence="3" type="ORF">PtoMrB4_45110</name>
</gene>
<dbReference type="PANTHER" id="PTHR30383">
    <property type="entry name" value="THIOESTERASE 1/PROTEASE 1/LYSOPHOSPHOLIPASE L1"/>
    <property type="match status" value="1"/>
</dbReference>
<name>A0A679GX66_9GAMM</name>
<evidence type="ECO:0000313" key="3">
    <source>
        <dbReference type="EMBL" id="BCA30534.1"/>
    </source>
</evidence>
<dbReference type="SUPFAM" id="SSF52266">
    <property type="entry name" value="SGNH hydrolase"/>
    <property type="match status" value="1"/>
</dbReference>
<dbReference type="EMBL" id="AP022642">
    <property type="protein sequence ID" value="BCA30534.1"/>
    <property type="molecule type" value="Genomic_DNA"/>
</dbReference>
<evidence type="ECO:0000256" key="1">
    <source>
        <dbReference type="SAM" id="Phobius"/>
    </source>
</evidence>